<reference evidence="3" key="1">
    <citation type="submission" date="2016-03" db="EMBL/GenBank/DDBJ databases">
        <authorList>
            <person name="Guldener U."/>
        </authorList>
    </citation>
    <scope>NUCLEOTIDE SEQUENCE [LARGE SCALE GENOMIC DNA]</scope>
</reference>
<evidence type="ECO:0000313" key="2">
    <source>
        <dbReference type="EMBL" id="CZT52277.1"/>
    </source>
</evidence>
<keyword evidence="3" id="KW-1185">Reference proteome</keyword>
<evidence type="ECO:0000256" key="1">
    <source>
        <dbReference type="SAM" id="MobiDB-lite"/>
    </source>
</evidence>
<feature type="region of interest" description="Disordered" evidence="1">
    <location>
        <begin position="1"/>
        <end position="31"/>
    </location>
</feature>
<dbReference type="AlphaFoldDB" id="A0A1E1MT70"/>
<evidence type="ECO:0000313" key="3">
    <source>
        <dbReference type="Proteomes" id="UP000177625"/>
    </source>
</evidence>
<dbReference type="EMBL" id="FJVC01000579">
    <property type="protein sequence ID" value="CZT52277.1"/>
    <property type="molecule type" value="Genomic_DNA"/>
</dbReference>
<name>A0A1E1MT70_RHYSE</name>
<protein>
    <submittedName>
        <fullName evidence="2">Uncharacterized protein</fullName>
    </submittedName>
</protein>
<proteinExistence type="predicted"/>
<sequence length="167" mass="18678">MSNPFLPPPSSLDLRTRRMNRSSVLKAKSRPACPRGLKYNAARIRALEPMTEVRKRADGLAVSGRGRYAGSPKKVTESKEAMIVVLSGEGYRVSSVDPTTFRIRKELTFSYRVTTSPPPPPESYPYDSRHLGNVECFFRPTMMDGIPDHDGGFKVELSIANIQNYDL</sequence>
<organism evidence="2 3">
    <name type="scientific">Rhynchosporium secalis</name>
    <name type="common">Barley scald fungus</name>
    <dbReference type="NCBI Taxonomy" id="38038"/>
    <lineage>
        <taxon>Eukaryota</taxon>
        <taxon>Fungi</taxon>
        <taxon>Dikarya</taxon>
        <taxon>Ascomycota</taxon>
        <taxon>Pezizomycotina</taxon>
        <taxon>Leotiomycetes</taxon>
        <taxon>Helotiales</taxon>
        <taxon>Ploettnerulaceae</taxon>
        <taxon>Rhynchosporium</taxon>
    </lineage>
</organism>
<dbReference type="Proteomes" id="UP000177625">
    <property type="component" value="Unassembled WGS sequence"/>
</dbReference>
<feature type="compositionally biased region" description="Pro residues" evidence="1">
    <location>
        <begin position="1"/>
        <end position="10"/>
    </location>
</feature>
<accession>A0A1E1MT70</accession>
<gene>
    <name evidence="2" type="ORF">RSE6_13574</name>
</gene>